<feature type="short sequence motif" description="TonB C-terminal box" evidence="10">
    <location>
        <begin position="718"/>
        <end position="735"/>
    </location>
</feature>
<evidence type="ECO:0000256" key="6">
    <source>
        <dbReference type="ARBA" id="ARBA00023077"/>
    </source>
</evidence>
<evidence type="ECO:0000313" key="15">
    <source>
        <dbReference type="EMBL" id="MFC3678871.1"/>
    </source>
</evidence>
<keyword evidence="16" id="KW-1185">Reference proteome</keyword>
<proteinExistence type="inferred from homology"/>
<keyword evidence="15" id="KW-0675">Receptor</keyword>
<feature type="signal peptide" evidence="12">
    <location>
        <begin position="1"/>
        <end position="22"/>
    </location>
</feature>
<gene>
    <name evidence="15" type="ORF">ACFOMG_01935</name>
</gene>
<dbReference type="SUPFAM" id="SSF56935">
    <property type="entry name" value="Porins"/>
    <property type="match status" value="1"/>
</dbReference>
<dbReference type="Proteomes" id="UP001595722">
    <property type="component" value="Unassembled WGS sequence"/>
</dbReference>
<evidence type="ECO:0000259" key="14">
    <source>
        <dbReference type="Pfam" id="PF07715"/>
    </source>
</evidence>
<dbReference type="Pfam" id="PF07715">
    <property type="entry name" value="Plug"/>
    <property type="match status" value="1"/>
</dbReference>
<keyword evidence="3 9" id="KW-1134">Transmembrane beta strand</keyword>
<keyword evidence="2 9" id="KW-0813">Transport</keyword>
<evidence type="ECO:0000313" key="16">
    <source>
        <dbReference type="Proteomes" id="UP001595722"/>
    </source>
</evidence>
<evidence type="ECO:0000256" key="10">
    <source>
        <dbReference type="PROSITE-ProRule" id="PRU10144"/>
    </source>
</evidence>
<evidence type="ECO:0000259" key="13">
    <source>
        <dbReference type="Pfam" id="PF00593"/>
    </source>
</evidence>
<keyword evidence="5 12" id="KW-0732">Signal</keyword>
<evidence type="ECO:0000256" key="2">
    <source>
        <dbReference type="ARBA" id="ARBA00022448"/>
    </source>
</evidence>
<dbReference type="Gene3D" id="2.170.130.10">
    <property type="entry name" value="TonB-dependent receptor, plug domain"/>
    <property type="match status" value="1"/>
</dbReference>
<evidence type="ECO:0000256" key="12">
    <source>
        <dbReference type="SAM" id="SignalP"/>
    </source>
</evidence>
<evidence type="ECO:0000256" key="4">
    <source>
        <dbReference type="ARBA" id="ARBA00022692"/>
    </source>
</evidence>
<accession>A0ABV7VQQ1</accession>
<dbReference type="InterPro" id="IPR000531">
    <property type="entry name" value="Beta-barrel_TonB"/>
</dbReference>
<reference evidence="16" key="1">
    <citation type="journal article" date="2019" name="Int. J. Syst. Evol. Microbiol.">
        <title>The Global Catalogue of Microorganisms (GCM) 10K type strain sequencing project: providing services to taxonomists for standard genome sequencing and annotation.</title>
        <authorList>
            <consortium name="The Broad Institute Genomics Platform"/>
            <consortium name="The Broad Institute Genome Sequencing Center for Infectious Disease"/>
            <person name="Wu L."/>
            <person name="Ma J."/>
        </authorList>
    </citation>
    <scope>NUCLEOTIDE SEQUENCE [LARGE SCALE GENOMIC DNA]</scope>
    <source>
        <strain evidence="16">KCTC 42424</strain>
    </source>
</reference>
<dbReference type="InterPro" id="IPR036942">
    <property type="entry name" value="Beta-barrel_TonB_sf"/>
</dbReference>
<keyword evidence="4 9" id="KW-0812">Transmembrane</keyword>
<evidence type="ECO:0000256" key="7">
    <source>
        <dbReference type="ARBA" id="ARBA00023136"/>
    </source>
</evidence>
<comment type="caution">
    <text evidence="15">The sequence shown here is derived from an EMBL/GenBank/DDBJ whole genome shotgun (WGS) entry which is preliminary data.</text>
</comment>
<keyword evidence="8 9" id="KW-0998">Cell outer membrane</keyword>
<sequence length="735" mass="80530">MSVSRFPLLPLALAIASAASYAADDQVELDNVYITGGEDQVRTQPGSATLIDDIALEEFEYTDINRILNAVPGVNLQQEDGYGLRPNIGLRGTSPERSKKITLMEDGVLAGPSPYSAPAAYYFPNVSRMSAVEVFKGPATIQYGPATIGGAVNLVSRPIPFIASGELDVQYGSDNFQRYESWYGAERGQFGYLIEGLRVSADGFKDLDGAADGSTGFERNDINTKLSWESLGRISQRFQLKLGYADETSDETYLGLSRADFDADPYRRYAASQLDNMEWQHSTIHLNHLLTLASGASLTTDVYRHDFHRDWFKVNKFAGGKTLQEVLLDPTGVNADFYQVISGNQASVNNDEQLLIGSNDRTYVSQGIQTRFNSDIELAGLINQLEVGLRYHQDSVERDQSEQNYAMLAGGELQAVAGTLFTTTLNEDEAKALALYIKDDIQLDTTRITLGLRHETIESERINYNPNTGVKLNKQEMTQTVTLPGIGVFTQLNAEFGVLAGVHKGFTAATPGGSGDVQPEESTNYEVGGRYFSASGNQAEVIVFLNDYTQFSGTCSFQNGCSNDQVGNQANAGSAQVAGLEASWKSEHQIANVTLPLALTYTFSQGEFGEAFEDTSGAFGEKGLQIEQGYEIGYLPEHRLNIQTGIRHDAWRINLSALYQSEMRNVPGKGAIAEADRIDAHTVFDVSSAYHVSQQLQFYGTVDNLLDEQYVVSAKPYGFRPGKPRSLNVGVKLKF</sequence>
<dbReference type="PANTHER" id="PTHR30442">
    <property type="entry name" value="IRON III DICITRATE TRANSPORT PROTEIN FECA"/>
    <property type="match status" value="1"/>
</dbReference>
<name>A0ABV7VQQ1_9GAMM</name>
<dbReference type="InterPro" id="IPR012910">
    <property type="entry name" value="Plug_dom"/>
</dbReference>
<feature type="chain" id="PRO_5046359220" evidence="12">
    <location>
        <begin position="23"/>
        <end position="735"/>
    </location>
</feature>
<dbReference type="PROSITE" id="PS52016">
    <property type="entry name" value="TONB_DEPENDENT_REC_3"/>
    <property type="match status" value="1"/>
</dbReference>
<dbReference type="Gene3D" id="2.40.170.20">
    <property type="entry name" value="TonB-dependent receptor, beta-barrel domain"/>
    <property type="match status" value="1"/>
</dbReference>
<dbReference type="EMBL" id="JBHRYB010000001">
    <property type="protein sequence ID" value="MFC3678871.1"/>
    <property type="molecule type" value="Genomic_DNA"/>
</dbReference>
<dbReference type="PANTHER" id="PTHR30442:SF0">
    <property type="entry name" value="FE(3+) DICITRATE TRANSPORT PROTEIN FECA"/>
    <property type="match status" value="1"/>
</dbReference>
<comment type="similarity">
    <text evidence="9 11">Belongs to the TonB-dependent receptor family.</text>
</comment>
<organism evidence="15 16">
    <name type="scientific">Bacterioplanoides pacificum</name>
    <dbReference type="NCBI Taxonomy" id="1171596"/>
    <lineage>
        <taxon>Bacteria</taxon>
        <taxon>Pseudomonadati</taxon>
        <taxon>Pseudomonadota</taxon>
        <taxon>Gammaproteobacteria</taxon>
        <taxon>Oceanospirillales</taxon>
        <taxon>Oceanospirillaceae</taxon>
        <taxon>Bacterioplanoides</taxon>
    </lineage>
</organism>
<keyword evidence="7 9" id="KW-0472">Membrane</keyword>
<evidence type="ECO:0000256" key="8">
    <source>
        <dbReference type="ARBA" id="ARBA00023237"/>
    </source>
</evidence>
<evidence type="ECO:0000256" key="11">
    <source>
        <dbReference type="RuleBase" id="RU003357"/>
    </source>
</evidence>
<dbReference type="InterPro" id="IPR039426">
    <property type="entry name" value="TonB-dep_rcpt-like"/>
</dbReference>
<keyword evidence="6 11" id="KW-0798">TonB box</keyword>
<evidence type="ECO:0000256" key="9">
    <source>
        <dbReference type="PROSITE-ProRule" id="PRU01360"/>
    </source>
</evidence>
<protein>
    <submittedName>
        <fullName evidence="15">TonB-dependent receptor family protein</fullName>
    </submittedName>
</protein>
<feature type="domain" description="TonB-dependent receptor plug" evidence="14">
    <location>
        <begin position="41"/>
        <end position="151"/>
    </location>
</feature>
<comment type="subcellular location">
    <subcellularLocation>
        <location evidence="1 9">Cell outer membrane</location>
        <topology evidence="1 9">Multi-pass membrane protein</topology>
    </subcellularLocation>
</comment>
<evidence type="ECO:0000256" key="1">
    <source>
        <dbReference type="ARBA" id="ARBA00004571"/>
    </source>
</evidence>
<evidence type="ECO:0000256" key="5">
    <source>
        <dbReference type="ARBA" id="ARBA00022729"/>
    </source>
</evidence>
<dbReference type="Pfam" id="PF00593">
    <property type="entry name" value="TonB_dep_Rec_b-barrel"/>
    <property type="match status" value="1"/>
</dbReference>
<dbReference type="InterPro" id="IPR037066">
    <property type="entry name" value="Plug_dom_sf"/>
</dbReference>
<evidence type="ECO:0000256" key="3">
    <source>
        <dbReference type="ARBA" id="ARBA00022452"/>
    </source>
</evidence>
<feature type="domain" description="TonB-dependent receptor-like beta-barrel" evidence="13">
    <location>
        <begin position="249"/>
        <end position="705"/>
    </location>
</feature>
<dbReference type="InterPro" id="IPR010917">
    <property type="entry name" value="TonB_rcpt_CS"/>
</dbReference>
<dbReference type="PROSITE" id="PS01156">
    <property type="entry name" value="TONB_DEPENDENT_REC_2"/>
    <property type="match status" value="1"/>
</dbReference>
<dbReference type="RefSeq" id="WP_376864416.1">
    <property type="nucleotide sequence ID" value="NZ_JBHRYB010000001.1"/>
</dbReference>